<dbReference type="Gene3D" id="2.130.10.10">
    <property type="entry name" value="YVTN repeat-like/Quinoprotein amine dehydrogenase"/>
    <property type="match status" value="1"/>
</dbReference>
<protein>
    <recommendedName>
        <fullName evidence="4">SMP-30/Gluconolactonase/LRE-like region domain-containing protein</fullName>
    </recommendedName>
</protein>
<feature type="compositionally biased region" description="Basic and acidic residues" evidence="1">
    <location>
        <begin position="439"/>
        <end position="453"/>
    </location>
</feature>
<sequence length="461" mass="50719">MYYTDPQYFQTVLVKGVDQPTMPLLPPRSVPFVNSISLSTDQSKLFYAQCWNTNDGNSLYQLDLNTLEVKTIVKDIFGCASNAMAYKDEALYTPRPFEGRVVKVDLSVMPAVISNVTTAMVSPNAVKFDSKGNLYVLDTGSGEVAVVDREEANTDKNRKILAKFPRNSLDNLAFDANDRLFVSSASDASITEVLFHGGRRSLVDAGISIPMGLALVKETQKIYTLSPGAFYEIDPKTGNYNTIVRSAVSLGPMNEPTNVVAWGNKLVLLSAITNSLMLWNLSLAQAEAIITHESPIDAHPFRNDLLVTSLAFGSIERIHVKNDLNVTKESIARGTYSRVIVSGLNIPEGIALYGKELLVIDSGDQKLYAINLATGEKRIIARDIGFLDGIDELPFGYPNNVIVLGNGFICVNADKTNVIHIIHDDRSRKGKSTKSGKAGKGERSKKNSKEWEYNVRHLRVH</sequence>
<evidence type="ECO:0008006" key="4">
    <source>
        <dbReference type="Google" id="ProtNLM"/>
    </source>
</evidence>
<dbReference type="AlphaFoldDB" id="A0AAD3H3Y6"/>
<organism evidence="2 3">
    <name type="scientific">Chaetoceros tenuissimus</name>
    <dbReference type="NCBI Taxonomy" id="426638"/>
    <lineage>
        <taxon>Eukaryota</taxon>
        <taxon>Sar</taxon>
        <taxon>Stramenopiles</taxon>
        <taxon>Ochrophyta</taxon>
        <taxon>Bacillariophyta</taxon>
        <taxon>Coscinodiscophyceae</taxon>
        <taxon>Chaetocerotophycidae</taxon>
        <taxon>Chaetocerotales</taxon>
        <taxon>Chaetocerotaceae</taxon>
        <taxon>Chaetoceros</taxon>
    </lineage>
</organism>
<dbReference type="PANTHER" id="PTHR40274">
    <property type="entry name" value="VIRGINIAMYCIN B LYASE"/>
    <property type="match status" value="1"/>
</dbReference>
<dbReference type="PANTHER" id="PTHR40274:SF4">
    <property type="entry name" value="BLL1406 PROTEIN"/>
    <property type="match status" value="1"/>
</dbReference>
<dbReference type="InterPro" id="IPR015943">
    <property type="entry name" value="WD40/YVTN_repeat-like_dom_sf"/>
</dbReference>
<evidence type="ECO:0000313" key="2">
    <source>
        <dbReference type="EMBL" id="GFH49441.1"/>
    </source>
</evidence>
<dbReference type="SUPFAM" id="SSF101898">
    <property type="entry name" value="NHL repeat"/>
    <property type="match status" value="1"/>
</dbReference>
<name>A0AAD3H3Y6_9STRA</name>
<keyword evidence="3" id="KW-1185">Reference proteome</keyword>
<accession>A0AAD3H3Y6</accession>
<dbReference type="EMBL" id="BLLK01000038">
    <property type="protein sequence ID" value="GFH49441.1"/>
    <property type="molecule type" value="Genomic_DNA"/>
</dbReference>
<reference evidence="2 3" key="1">
    <citation type="journal article" date="2021" name="Sci. Rep.">
        <title>The genome of the diatom Chaetoceros tenuissimus carries an ancient integrated fragment of an extant virus.</title>
        <authorList>
            <person name="Hongo Y."/>
            <person name="Kimura K."/>
            <person name="Takaki Y."/>
            <person name="Yoshida Y."/>
            <person name="Baba S."/>
            <person name="Kobayashi G."/>
            <person name="Nagasaki K."/>
            <person name="Hano T."/>
            <person name="Tomaru Y."/>
        </authorList>
    </citation>
    <scope>NUCLEOTIDE SEQUENCE [LARGE SCALE GENOMIC DNA]</scope>
    <source>
        <strain evidence="2 3">NIES-3715</strain>
    </source>
</reference>
<dbReference type="InterPro" id="IPR051344">
    <property type="entry name" value="Vgb"/>
</dbReference>
<feature type="region of interest" description="Disordered" evidence="1">
    <location>
        <begin position="425"/>
        <end position="453"/>
    </location>
</feature>
<evidence type="ECO:0000256" key="1">
    <source>
        <dbReference type="SAM" id="MobiDB-lite"/>
    </source>
</evidence>
<dbReference type="Proteomes" id="UP001054902">
    <property type="component" value="Unassembled WGS sequence"/>
</dbReference>
<dbReference type="SUPFAM" id="SSF63825">
    <property type="entry name" value="YWTD domain"/>
    <property type="match status" value="1"/>
</dbReference>
<comment type="caution">
    <text evidence="2">The sequence shown here is derived from an EMBL/GenBank/DDBJ whole genome shotgun (WGS) entry which is preliminary data.</text>
</comment>
<evidence type="ECO:0000313" key="3">
    <source>
        <dbReference type="Proteomes" id="UP001054902"/>
    </source>
</evidence>
<proteinExistence type="predicted"/>
<gene>
    <name evidence="2" type="ORF">CTEN210_05917</name>
</gene>